<dbReference type="EMBL" id="CAWUPB010001184">
    <property type="protein sequence ID" value="CAK7351355.1"/>
    <property type="molecule type" value="Genomic_DNA"/>
</dbReference>
<protein>
    <submittedName>
        <fullName evidence="1">Uncharacterized protein</fullName>
    </submittedName>
</protein>
<evidence type="ECO:0000313" key="1">
    <source>
        <dbReference type="EMBL" id="CAK7351355.1"/>
    </source>
</evidence>
<accession>A0AAV1SLC3</accession>
<reference evidence="1 2" key="1">
    <citation type="submission" date="2024-01" db="EMBL/GenBank/DDBJ databases">
        <authorList>
            <person name="Waweru B."/>
        </authorList>
    </citation>
    <scope>NUCLEOTIDE SEQUENCE [LARGE SCALE GENOMIC DNA]</scope>
</reference>
<dbReference type="Proteomes" id="UP001314170">
    <property type="component" value="Unassembled WGS sequence"/>
</dbReference>
<sequence>MVDITDETFTAVTQTSEPLVYQLESNMEMEMEVILIHMCDMVKFEGDLKQSAGLRRD</sequence>
<evidence type="ECO:0000313" key="2">
    <source>
        <dbReference type="Proteomes" id="UP001314170"/>
    </source>
</evidence>
<comment type="caution">
    <text evidence="1">The sequence shown here is derived from an EMBL/GenBank/DDBJ whole genome shotgun (WGS) entry which is preliminary data.</text>
</comment>
<gene>
    <name evidence="1" type="ORF">DCAF_LOCUS23812</name>
</gene>
<name>A0AAV1SLC3_9ROSI</name>
<dbReference type="AlphaFoldDB" id="A0AAV1SLC3"/>
<keyword evidence="2" id="KW-1185">Reference proteome</keyword>
<organism evidence="1 2">
    <name type="scientific">Dovyalis caffra</name>
    <dbReference type="NCBI Taxonomy" id="77055"/>
    <lineage>
        <taxon>Eukaryota</taxon>
        <taxon>Viridiplantae</taxon>
        <taxon>Streptophyta</taxon>
        <taxon>Embryophyta</taxon>
        <taxon>Tracheophyta</taxon>
        <taxon>Spermatophyta</taxon>
        <taxon>Magnoliopsida</taxon>
        <taxon>eudicotyledons</taxon>
        <taxon>Gunneridae</taxon>
        <taxon>Pentapetalae</taxon>
        <taxon>rosids</taxon>
        <taxon>fabids</taxon>
        <taxon>Malpighiales</taxon>
        <taxon>Salicaceae</taxon>
        <taxon>Flacourtieae</taxon>
        <taxon>Dovyalis</taxon>
    </lineage>
</organism>
<proteinExistence type="predicted"/>